<evidence type="ECO:0000313" key="1">
    <source>
        <dbReference type="EMBL" id="OEU19457.1"/>
    </source>
</evidence>
<protein>
    <submittedName>
        <fullName evidence="1">Uncharacterized protein</fullName>
    </submittedName>
</protein>
<dbReference type="EMBL" id="KV784355">
    <property type="protein sequence ID" value="OEU19457.1"/>
    <property type="molecule type" value="Genomic_DNA"/>
</dbReference>
<evidence type="ECO:0000313" key="2">
    <source>
        <dbReference type="Proteomes" id="UP000095751"/>
    </source>
</evidence>
<proteinExistence type="predicted"/>
<dbReference type="InParanoid" id="A0A1E7FMU4"/>
<reference evidence="1 2" key="1">
    <citation type="submission" date="2016-09" db="EMBL/GenBank/DDBJ databases">
        <title>Extensive genetic diversity and differential bi-allelic expression allows diatom success in the polar Southern Ocean.</title>
        <authorList>
            <consortium name="DOE Joint Genome Institute"/>
            <person name="Mock T."/>
            <person name="Otillar R.P."/>
            <person name="Strauss J."/>
            <person name="Dupont C."/>
            <person name="Frickenhaus S."/>
            <person name="Maumus F."/>
            <person name="Mcmullan M."/>
            <person name="Sanges R."/>
            <person name="Schmutz J."/>
            <person name="Toseland A."/>
            <person name="Valas R."/>
            <person name="Veluchamy A."/>
            <person name="Ward B.J."/>
            <person name="Allen A."/>
            <person name="Barry K."/>
            <person name="Falciatore A."/>
            <person name="Ferrante M."/>
            <person name="Fortunato A.E."/>
            <person name="Gloeckner G."/>
            <person name="Gruber A."/>
            <person name="Hipkin R."/>
            <person name="Janech M."/>
            <person name="Kroth P."/>
            <person name="Leese F."/>
            <person name="Lindquist E."/>
            <person name="Lyon B.R."/>
            <person name="Martin J."/>
            <person name="Mayer C."/>
            <person name="Parker M."/>
            <person name="Quesneville H."/>
            <person name="Raymond J."/>
            <person name="Uhlig C."/>
            <person name="Valentin K.U."/>
            <person name="Worden A.Z."/>
            <person name="Armbrust E.V."/>
            <person name="Bowler C."/>
            <person name="Green B."/>
            <person name="Moulton V."/>
            <person name="Van Oosterhout C."/>
            <person name="Grigoriev I."/>
        </authorList>
    </citation>
    <scope>NUCLEOTIDE SEQUENCE [LARGE SCALE GENOMIC DNA]</scope>
    <source>
        <strain evidence="1 2">CCMP1102</strain>
    </source>
</reference>
<organism evidence="1 2">
    <name type="scientific">Fragilariopsis cylindrus CCMP1102</name>
    <dbReference type="NCBI Taxonomy" id="635003"/>
    <lineage>
        <taxon>Eukaryota</taxon>
        <taxon>Sar</taxon>
        <taxon>Stramenopiles</taxon>
        <taxon>Ochrophyta</taxon>
        <taxon>Bacillariophyta</taxon>
        <taxon>Bacillariophyceae</taxon>
        <taxon>Bacillariophycidae</taxon>
        <taxon>Bacillariales</taxon>
        <taxon>Bacillariaceae</taxon>
        <taxon>Fragilariopsis</taxon>
    </lineage>
</organism>
<gene>
    <name evidence="1" type="ORF">FRACYDRAFT_235511</name>
</gene>
<sequence>MDAAEIYEKLDVLLVCDGNDAATAATAAATDAVDQEGTTKLSSSQVIAYEHERFLVAWVLLTRLSQEHLDEAWGKHGNSLSIFVTHLLSDIEKICRTDMLLYNCYIRLVAQVTARLSTLPSEQLRINLYKSWKYMSTNMHDDLLNSAVALNIDICNTFIAWMEQDAFSFSSEVSLSDLWDVQVKVSAKLINLQQDDGTKKSMESTEYASDELVTNILLWIDRNGQEESISLDQKFGWHGWLMKYIGENISNRKKHSTLLREPKEMHVIQNIMLAHVVSPDVRAHRAMAWQTIIQIIQGYGWSWSEKSASNVAPICTWCRLACGEWKIQLEEELNLSSGSNRISILDGCGRLMLSVVQYLVDFEERPDKAIPLDSEGLLHLRQSLEETLYTTSEYLITSNVDTGIEPTVVINLWSQLFSEIYLPNSEEGKNVVTCFRKLLMASNDVTMMRALAHFLTTTHPKESNEHGLVDSIIAYTERSWQTLAAPSWLSLCHQHEEIYWACGATEILVDNQPERIHKITNSMQQAIRILVESLQSVPSKRTEELLSYLRLVVESYVTIIDQCHNTDLTFKDILSRAIEILKKD</sequence>
<dbReference type="OrthoDB" id="10671113at2759"/>
<name>A0A1E7FMU4_9STRA</name>
<accession>A0A1E7FMU4</accession>
<dbReference type="AlphaFoldDB" id="A0A1E7FMU4"/>
<keyword evidence="2" id="KW-1185">Reference proteome</keyword>
<dbReference type="KEGG" id="fcy:FRACYDRAFT_235511"/>
<dbReference type="Proteomes" id="UP000095751">
    <property type="component" value="Unassembled WGS sequence"/>
</dbReference>